<protein>
    <submittedName>
        <fullName evidence="3">Glutathione transferase GstA</fullName>
    </submittedName>
</protein>
<organism evidence="3 4">
    <name type="scientific">Lysobacter auxotrophicus</name>
    <dbReference type="NCBI Taxonomy" id="2992573"/>
    <lineage>
        <taxon>Bacteria</taxon>
        <taxon>Pseudomonadati</taxon>
        <taxon>Pseudomonadota</taxon>
        <taxon>Gammaproteobacteria</taxon>
        <taxon>Lysobacterales</taxon>
        <taxon>Lysobacteraceae</taxon>
        <taxon>Lysobacter</taxon>
    </lineage>
</organism>
<dbReference type="InterPro" id="IPR004045">
    <property type="entry name" value="Glutathione_S-Trfase_N"/>
</dbReference>
<dbReference type="Gene3D" id="1.20.1050.10">
    <property type="match status" value="1"/>
</dbReference>
<accession>A0ABM8DHN4</accession>
<dbReference type="GO" id="GO:0016740">
    <property type="term" value="F:transferase activity"/>
    <property type="evidence" value="ECO:0007669"/>
    <property type="project" value="UniProtKB-KW"/>
</dbReference>
<dbReference type="SUPFAM" id="SSF47616">
    <property type="entry name" value="GST C-terminal domain-like"/>
    <property type="match status" value="1"/>
</dbReference>
<dbReference type="InterPro" id="IPR004046">
    <property type="entry name" value="GST_C"/>
</dbReference>
<dbReference type="InterPro" id="IPR036249">
    <property type="entry name" value="Thioredoxin-like_sf"/>
</dbReference>
<feature type="domain" description="GST N-terminal" evidence="1">
    <location>
        <begin position="1"/>
        <end position="83"/>
    </location>
</feature>
<dbReference type="Proteomes" id="UP001317822">
    <property type="component" value="Chromosome"/>
</dbReference>
<dbReference type="PANTHER" id="PTHR44051:SF8">
    <property type="entry name" value="GLUTATHIONE S-TRANSFERASE GSTA"/>
    <property type="match status" value="1"/>
</dbReference>
<reference evidence="3 4" key="1">
    <citation type="journal article" date="2023" name="Int. J. Syst. Evol. Microbiol.">
        <title>Physiological and genomic analyses of cobalamin (vitamin B12)-auxotrophy of Lysobacter auxotrophicus sp. nov., a methionine-auxotrophic chitinolytic bacterium isolated from chitin-treated soil.</title>
        <authorList>
            <person name="Saito A."/>
            <person name="Dohra H."/>
            <person name="Hamada M."/>
            <person name="Moriuchi R."/>
            <person name="Kotsuchibashi Y."/>
            <person name="Mori K."/>
        </authorList>
    </citation>
    <scope>NUCLEOTIDE SEQUENCE [LARGE SCALE GENOMIC DNA]</scope>
    <source>
        <strain evidence="3 4">5-21a</strain>
    </source>
</reference>
<dbReference type="PROSITE" id="PS50405">
    <property type="entry name" value="GST_CTER"/>
    <property type="match status" value="1"/>
</dbReference>
<dbReference type="RefSeq" id="WP_281779991.1">
    <property type="nucleotide sequence ID" value="NZ_AP027041.1"/>
</dbReference>
<dbReference type="InterPro" id="IPR040079">
    <property type="entry name" value="Glutathione_S-Trfase"/>
</dbReference>
<name>A0ABM8DHN4_9GAMM</name>
<dbReference type="SFLD" id="SFLDS00019">
    <property type="entry name" value="Glutathione_Transferase_(cytos"/>
    <property type="match status" value="1"/>
</dbReference>
<evidence type="ECO:0000259" key="1">
    <source>
        <dbReference type="PROSITE" id="PS50404"/>
    </source>
</evidence>
<dbReference type="CDD" id="cd03188">
    <property type="entry name" value="GST_C_Beta"/>
    <property type="match status" value="1"/>
</dbReference>
<dbReference type="InterPro" id="IPR036282">
    <property type="entry name" value="Glutathione-S-Trfase_C_sf"/>
</dbReference>
<dbReference type="InterPro" id="IPR010987">
    <property type="entry name" value="Glutathione-S-Trfase_C-like"/>
</dbReference>
<gene>
    <name evidence="3" type="primary">gstA</name>
    <name evidence="3" type="ORF">LA521A_33140</name>
</gene>
<evidence type="ECO:0000259" key="2">
    <source>
        <dbReference type="PROSITE" id="PS50405"/>
    </source>
</evidence>
<dbReference type="SFLD" id="SFLDG01150">
    <property type="entry name" value="Main.1:_Beta-like"/>
    <property type="match status" value="1"/>
</dbReference>
<evidence type="ECO:0000313" key="4">
    <source>
        <dbReference type="Proteomes" id="UP001317822"/>
    </source>
</evidence>
<dbReference type="Pfam" id="PF13409">
    <property type="entry name" value="GST_N_2"/>
    <property type="match status" value="1"/>
</dbReference>
<dbReference type="SFLD" id="SFLDG00358">
    <property type="entry name" value="Main_(cytGST)"/>
    <property type="match status" value="1"/>
</dbReference>
<sequence>MKLYYASNTCSLAAQIVALEADIELQGEKVDIHQQPHVLADGSPFTAVNPKGYVPALELDDGRLLTEGVAILTFLSDLRPDAALAPRDKSLARYEYLQWMTFIATELHKSYSPWLFHPEVGAMAQDAARQKIGERLPIVEARLVGRDHLVGERFTAVDAYAFTILSWSTYAGVALSGFPKIERYLRAIAARPSVRQARVAHGNLIGQES</sequence>
<feature type="domain" description="GST C-terminal" evidence="2">
    <location>
        <begin position="89"/>
        <end position="209"/>
    </location>
</feature>
<dbReference type="Pfam" id="PF00043">
    <property type="entry name" value="GST_C"/>
    <property type="match status" value="1"/>
</dbReference>
<dbReference type="EMBL" id="AP027041">
    <property type="protein sequence ID" value="BDU18113.1"/>
    <property type="molecule type" value="Genomic_DNA"/>
</dbReference>
<dbReference type="PANTHER" id="PTHR44051">
    <property type="entry name" value="GLUTATHIONE S-TRANSFERASE-RELATED"/>
    <property type="match status" value="1"/>
</dbReference>
<dbReference type="CDD" id="cd03057">
    <property type="entry name" value="GST_N_Beta"/>
    <property type="match status" value="1"/>
</dbReference>
<keyword evidence="3" id="KW-0808">Transferase</keyword>
<dbReference type="Gene3D" id="3.40.30.10">
    <property type="entry name" value="Glutaredoxin"/>
    <property type="match status" value="1"/>
</dbReference>
<proteinExistence type="predicted"/>
<dbReference type="SUPFAM" id="SSF52833">
    <property type="entry name" value="Thioredoxin-like"/>
    <property type="match status" value="1"/>
</dbReference>
<evidence type="ECO:0000313" key="3">
    <source>
        <dbReference type="EMBL" id="BDU18113.1"/>
    </source>
</evidence>
<dbReference type="PROSITE" id="PS50404">
    <property type="entry name" value="GST_NTER"/>
    <property type="match status" value="1"/>
</dbReference>
<keyword evidence="4" id="KW-1185">Reference proteome</keyword>